<sequence>MAVGRTTWWMQPGSAEVRTVAADVWRDAVRVPLGLGADVLRHLDDETGAVAQGEELALLLRGNLAVAAEDVDGGGGLAASLSGSARRRTTPNSLNSTSPRTNV</sequence>
<feature type="compositionally biased region" description="Polar residues" evidence="1">
    <location>
        <begin position="90"/>
        <end position="103"/>
    </location>
</feature>
<organism evidence="2">
    <name type="scientific">Streptomyces sp. R28</name>
    <dbReference type="NCBI Taxonomy" id="3238628"/>
    <lineage>
        <taxon>Bacteria</taxon>
        <taxon>Bacillati</taxon>
        <taxon>Actinomycetota</taxon>
        <taxon>Actinomycetes</taxon>
        <taxon>Kitasatosporales</taxon>
        <taxon>Streptomycetaceae</taxon>
        <taxon>Streptomyces</taxon>
    </lineage>
</organism>
<reference evidence="2" key="1">
    <citation type="submission" date="2024-07" db="EMBL/GenBank/DDBJ databases">
        <authorList>
            <person name="Yu S.T."/>
        </authorList>
    </citation>
    <scope>NUCLEOTIDE SEQUENCE</scope>
    <source>
        <strain evidence="2">R28</strain>
    </source>
</reference>
<gene>
    <name evidence="2" type="ORF">AB5J49_06770</name>
</gene>
<accession>A0AB39PSM8</accession>
<dbReference type="EMBL" id="CP163439">
    <property type="protein sequence ID" value="XDQ33037.1"/>
    <property type="molecule type" value="Genomic_DNA"/>
</dbReference>
<feature type="region of interest" description="Disordered" evidence="1">
    <location>
        <begin position="73"/>
        <end position="103"/>
    </location>
</feature>
<dbReference type="AlphaFoldDB" id="A0AB39PSM8"/>
<name>A0AB39PSM8_9ACTN</name>
<evidence type="ECO:0000256" key="1">
    <source>
        <dbReference type="SAM" id="MobiDB-lite"/>
    </source>
</evidence>
<evidence type="ECO:0000313" key="2">
    <source>
        <dbReference type="EMBL" id="XDQ33037.1"/>
    </source>
</evidence>
<dbReference type="RefSeq" id="WP_369167526.1">
    <property type="nucleotide sequence ID" value="NZ_CP163439.1"/>
</dbReference>
<protein>
    <submittedName>
        <fullName evidence="2">Uncharacterized protein</fullName>
    </submittedName>
</protein>
<proteinExistence type="predicted"/>